<reference evidence="2" key="1">
    <citation type="submission" date="2022-05" db="EMBL/GenBank/DDBJ databases">
        <title>Halomonas geminus sp. nov. and Halomonas llamarensis sp. nov. isolated from high-altitude salars of the Atacama Desert.</title>
        <authorList>
            <person name="Hintersatz C."/>
            <person name="Rojas L.A."/>
            <person name="Wei T.-S."/>
            <person name="Kutschke S."/>
            <person name="Lehmann F."/>
            <person name="Jain R."/>
            <person name="Pollmann K."/>
        </authorList>
    </citation>
    <scope>NUCLEOTIDE SEQUENCE</scope>
    <source>
        <strain evidence="2">ATCHA</strain>
    </source>
</reference>
<evidence type="ECO:0000313" key="2">
    <source>
        <dbReference type="EMBL" id="MCL7931765.1"/>
    </source>
</evidence>
<keyword evidence="1" id="KW-0472">Membrane</keyword>
<comment type="caution">
    <text evidence="2">The sequence shown here is derived from an EMBL/GenBank/DDBJ whole genome shotgun (WGS) entry which is preliminary data.</text>
</comment>
<name>A0ABT0SVB1_9GAMM</name>
<proteinExistence type="predicted"/>
<feature type="transmembrane region" description="Helical" evidence="1">
    <location>
        <begin position="36"/>
        <end position="58"/>
    </location>
</feature>
<sequence length="81" mass="8997">MKIINKIRIWSFIICFLSGGIAVYSPESGSFTAIKAVLLIISFFLAPVAVITTFIVLIDSAGDGLNTLQRKKDEKNKKKRH</sequence>
<keyword evidence="1" id="KW-1133">Transmembrane helix</keyword>
<keyword evidence="1" id="KW-0812">Transmembrane</keyword>
<evidence type="ECO:0000256" key="1">
    <source>
        <dbReference type="SAM" id="Phobius"/>
    </source>
</evidence>
<dbReference type="RefSeq" id="WP_250084496.1">
    <property type="nucleotide sequence ID" value="NZ_JAMJPJ010000077.1"/>
</dbReference>
<organism evidence="2 3">
    <name type="scientific">Halomonas llamarensis</name>
    <dbReference type="NCBI Taxonomy" id="2945104"/>
    <lineage>
        <taxon>Bacteria</taxon>
        <taxon>Pseudomonadati</taxon>
        <taxon>Pseudomonadota</taxon>
        <taxon>Gammaproteobacteria</taxon>
        <taxon>Oceanospirillales</taxon>
        <taxon>Halomonadaceae</taxon>
        <taxon>Halomonas</taxon>
    </lineage>
</organism>
<feature type="transmembrane region" description="Helical" evidence="1">
    <location>
        <begin position="7"/>
        <end position="24"/>
    </location>
</feature>
<dbReference type="Proteomes" id="UP001165308">
    <property type="component" value="Unassembled WGS sequence"/>
</dbReference>
<keyword evidence="3" id="KW-1185">Reference proteome</keyword>
<gene>
    <name evidence="2" type="ORF">M8006_17605</name>
</gene>
<protein>
    <submittedName>
        <fullName evidence="2">Uncharacterized protein</fullName>
    </submittedName>
</protein>
<dbReference type="EMBL" id="JAMJPJ010000077">
    <property type="protein sequence ID" value="MCL7931765.1"/>
    <property type="molecule type" value="Genomic_DNA"/>
</dbReference>
<evidence type="ECO:0000313" key="3">
    <source>
        <dbReference type="Proteomes" id="UP001165308"/>
    </source>
</evidence>
<accession>A0ABT0SVB1</accession>